<dbReference type="PANTHER" id="PTHR32305">
    <property type="match status" value="1"/>
</dbReference>
<dbReference type="RefSeq" id="WP_220640582.1">
    <property type="nucleotide sequence ID" value="NZ_CP080429.1"/>
</dbReference>
<evidence type="ECO:0000313" key="2">
    <source>
        <dbReference type="Proteomes" id="UP000825381"/>
    </source>
</evidence>
<gene>
    <name evidence="1" type="ORF">K1I41_12035</name>
</gene>
<dbReference type="Gene3D" id="2.180.10.10">
    <property type="entry name" value="RHS repeat-associated core"/>
    <property type="match status" value="1"/>
</dbReference>
<name>A0ABX8V5X1_9FLAO</name>
<keyword evidence="2" id="KW-1185">Reference proteome</keyword>
<evidence type="ECO:0000313" key="1">
    <source>
        <dbReference type="EMBL" id="QYJ68239.1"/>
    </source>
</evidence>
<protein>
    <submittedName>
        <fullName evidence="1">RHS repeat-associated core domain-containing protein</fullName>
    </submittedName>
</protein>
<dbReference type="NCBIfam" id="TIGR03696">
    <property type="entry name" value="Rhs_assc_core"/>
    <property type="match status" value="1"/>
</dbReference>
<sequence length="299" mass="33811">MEYLPFGETLVDEHNNSHNTPFKFNGKEFDEETGNYYYSARYYDPKMSIFISVDPLVEKTMDSYGYTYNNPINLVDPTGMSADLLPTDYYNIYGKHVKHVDDGSNAKKMVLTSEKGGQKVDEAISKGHVMNQFSDSNIENMDEIYKFGKKDKTGAEKGFIMGQEGESSVVVTSEEAGKLDDEWKIAIKDLQDRGIVPSSDVHLHPLEYENGQVKRFGKPIGSPEDIKPKNNKGFTQPSIVLGWKEIQTPLPFGEKGGVLKNDHVPKIGFFTSNLDEIITVDYRTFKKGVKKMNKHKPKK</sequence>
<dbReference type="Proteomes" id="UP000825381">
    <property type="component" value="Chromosome"/>
</dbReference>
<organism evidence="1 2">
    <name type="scientific">Flavobacterium litorale</name>
    <dbReference type="NCBI Taxonomy" id="2856519"/>
    <lineage>
        <taxon>Bacteria</taxon>
        <taxon>Pseudomonadati</taxon>
        <taxon>Bacteroidota</taxon>
        <taxon>Flavobacteriia</taxon>
        <taxon>Flavobacteriales</taxon>
        <taxon>Flavobacteriaceae</taxon>
        <taxon>Flavobacterium</taxon>
    </lineage>
</organism>
<dbReference type="EMBL" id="CP080429">
    <property type="protein sequence ID" value="QYJ68239.1"/>
    <property type="molecule type" value="Genomic_DNA"/>
</dbReference>
<dbReference type="InterPro" id="IPR050708">
    <property type="entry name" value="T6SS_VgrG/RHS"/>
</dbReference>
<accession>A0ABX8V5X1</accession>
<dbReference type="PANTHER" id="PTHR32305:SF15">
    <property type="entry name" value="PROTEIN RHSA-RELATED"/>
    <property type="match status" value="1"/>
</dbReference>
<reference evidence="1 2" key="1">
    <citation type="submission" date="2021-07" db="EMBL/GenBank/DDBJ databases">
        <title>Flavobacterium WSW3-B6 sp.nov, isolated from seaweed.</title>
        <authorList>
            <person name="Muhammad N."/>
            <person name="Ho H."/>
            <person name="Lee Y.-J."/>
            <person name="Nguyen T."/>
            <person name="Ho J."/>
            <person name="Kim S.-G."/>
        </authorList>
    </citation>
    <scope>NUCLEOTIDE SEQUENCE [LARGE SCALE GENOMIC DNA]</scope>
    <source>
        <strain evidence="1 2">WSW3-B6</strain>
    </source>
</reference>
<dbReference type="InterPro" id="IPR022385">
    <property type="entry name" value="Rhs_assc_core"/>
</dbReference>
<proteinExistence type="predicted"/>